<sequence length="476" mass="50608">MSLLIGHNQSALNIQRQLFSSTTRLDQSFERLSSGFRINSAADDAAGLQIADRLQSDVISTRQVVRNLNDGIGYAQIAEGALDEVSTASQRMRQLAVQAQNGIHSDSDRQALDKEFQQLKKEIDRIANETEAFGRHPLLSPTALLFGNNSPDNVTLGSGQQIVNNLPFSGSGNDFYFIPANSENIRFTFDSYGLDDDIHLFSTSGEHLAGVEVPAAGDPLADFNWQDLGLDLSNIDSAFLTTSNGFSSGASYDASNINAASAVGTSLTYSGDGDLNNDGLINSGETVIEVITLTGTTNQDIILAVSGQSSGSAYQGQISWDRLGGVASAAIQEAEFAAENPEKDVKITTSAAINAPQDYHEIAKTPATAADLGLTGLSLSTQQQAEVALNALSEAIDDIGEKRAGYGAVQNAMQSNLRNLSIRVENTRAAQSQIMDTDYASETATLAKNQIIQQASHSLLSQANQRPEIALSLLNG</sequence>
<evidence type="ECO:0000313" key="7">
    <source>
        <dbReference type="EMBL" id="OFI35270.1"/>
    </source>
</evidence>
<evidence type="ECO:0000256" key="1">
    <source>
        <dbReference type="ARBA" id="ARBA00005709"/>
    </source>
</evidence>
<keyword evidence="3 4" id="KW-0975">Bacterial flagellum</keyword>
<evidence type="ECO:0000313" key="8">
    <source>
        <dbReference type="Proteomes" id="UP000176037"/>
    </source>
</evidence>
<dbReference type="InterPro" id="IPR042187">
    <property type="entry name" value="Flagellin_C_sub2"/>
</dbReference>
<comment type="caution">
    <text evidence="7">The sequence shown here is derived from an EMBL/GenBank/DDBJ whole genome shotgun (WGS) entry which is preliminary data.</text>
</comment>
<comment type="similarity">
    <text evidence="1 4">Belongs to the bacterial flagellin family.</text>
</comment>
<dbReference type="PANTHER" id="PTHR42792">
    <property type="entry name" value="FLAGELLIN"/>
    <property type="match status" value="1"/>
</dbReference>
<dbReference type="Proteomes" id="UP000176037">
    <property type="component" value="Unassembled WGS sequence"/>
</dbReference>
<dbReference type="GO" id="GO:0009288">
    <property type="term" value="C:bacterial-type flagellum"/>
    <property type="evidence" value="ECO:0007669"/>
    <property type="project" value="UniProtKB-SubCell"/>
</dbReference>
<dbReference type="InterPro" id="IPR046358">
    <property type="entry name" value="Flagellin_C"/>
</dbReference>
<evidence type="ECO:0000256" key="3">
    <source>
        <dbReference type="ARBA" id="ARBA00023143"/>
    </source>
</evidence>
<dbReference type="STRING" id="1856405.BFC17_17205"/>
<proteinExistence type="inferred from homology"/>
<keyword evidence="2 4" id="KW-0964">Secreted</keyword>
<evidence type="ECO:0000256" key="4">
    <source>
        <dbReference type="RuleBase" id="RU362073"/>
    </source>
</evidence>
<dbReference type="AlphaFoldDB" id="A0A1E8FH60"/>
<protein>
    <recommendedName>
        <fullName evidence="4">Flagellin</fullName>
    </recommendedName>
</protein>
<comment type="function">
    <text evidence="4">Flagellin is the subunit protein which polymerizes to form the filaments of bacterial flagella.</text>
</comment>
<gene>
    <name evidence="7" type="ORF">BFC17_17205</name>
</gene>
<dbReference type="InterPro" id="IPR001492">
    <property type="entry name" value="Flagellin"/>
</dbReference>
<dbReference type="Pfam" id="PF00700">
    <property type="entry name" value="Flagellin_C"/>
    <property type="match status" value="1"/>
</dbReference>
<dbReference type="GO" id="GO:0005576">
    <property type="term" value="C:extracellular region"/>
    <property type="evidence" value="ECO:0007669"/>
    <property type="project" value="UniProtKB-SubCell"/>
</dbReference>
<name>A0A1E8FH60_9ALTE</name>
<dbReference type="PANTHER" id="PTHR42792:SF2">
    <property type="entry name" value="FLAGELLIN"/>
    <property type="match status" value="1"/>
</dbReference>
<dbReference type="InterPro" id="IPR001029">
    <property type="entry name" value="Flagellin_N"/>
</dbReference>
<dbReference type="Gene3D" id="6.10.10.10">
    <property type="entry name" value="Flagellar export chaperone, C-terminal domain"/>
    <property type="match status" value="1"/>
</dbReference>
<dbReference type="SUPFAM" id="SSF64518">
    <property type="entry name" value="Phase 1 flagellin"/>
    <property type="match status" value="1"/>
</dbReference>
<dbReference type="Pfam" id="PF00669">
    <property type="entry name" value="Flagellin_N"/>
    <property type="match status" value="1"/>
</dbReference>
<organism evidence="7 8">
    <name type="scientific">Alteromonas lipolytica</name>
    <dbReference type="NCBI Taxonomy" id="1856405"/>
    <lineage>
        <taxon>Bacteria</taxon>
        <taxon>Pseudomonadati</taxon>
        <taxon>Pseudomonadota</taxon>
        <taxon>Gammaproteobacteria</taxon>
        <taxon>Alteromonadales</taxon>
        <taxon>Alteromonadaceae</taxon>
        <taxon>Alteromonas/Salinimonas group</taxon>
        <taxon>Alteromonas</taxon>
    </lineage>
</organism>
<dbReference type="Gene3D" id="1.20.1330.10">
    <property type="entry name" value="f41 fragment of flagellin, N-terminal domain"/>
    <property type="match status" value="2"/>
</dbReference>
<evidence type="ECO:0000259" key="6">
    <source>
        <dbReference type="Pfam" id="PF00700"/>
    </source>
</evidence>
<feature type="domain" description="Flagellin C-terminal" evidence="6">
    <location>
        <begin position="390"/>
        <end position="474"/>
    </location>
</feature>
<dbReference type="Gene3D" id="3.30.70.2120">
    <property type="match status" value="1"/>
</dbReference>
<keyword evidence="8" id="KW-1185">Reference proteome</keyword>
<dbReference type="PRINTS" id="PR00207">
    <property type="entry name" value="FLAGELLIN"/>
</dbReference>
<evidence type="ECO:0000259" key="5">
    <source>
        <dbReference type="Pfam" id="PF00669"/>
    </source>
</evidence>
<evidence type="ECO:0000256" key="2">
    <source>
        <dbReference type="ARBA" id="ARBA00022525"/>
    </source>
</evidence>
<accession>A0A1E8FH60</accession>
<dbReference type="EMBL" id="MJIC01000010">
    <property type="protein sequence ID" value="OFI35270.1"/>
    <property type="molecule type" value="Genomic_DNA"/>
</dbReference>
<reference evidence="7 8" key="1">
    <citation type="submission" date="2016-09" db="EMBL/GenBank/DDBJ databases">
        <title>Alteromonas lipolytica, a new species isolated from sea water.</title>
        <authorList>
            <person name="Wu Y.-H."/>
            <person name="Cheng H."/>
            <person name="Xu X.-W."/>
        </authorList>
    </citation>
    <scope>NUCLEOTIDE SEQUENCE [LARGE SCALE GENOMIC DNA]</scope>
    <source>
        <strain evidence="7 8">JW12</strain>
    </source>
</reference>
<comment type="subcellular location">
    <subcellularLocation>
        <location evidence="4">Secreted</location>
    </subcellularLocation>
    <subcellularLocation>
        <location evidence="4">Bacterial flagellum</location>
    </subcellularLocation>
</comment>
<dbReference type="OrthoDB" id="9796789at2"/>
<feature type="domain" description="Flagellin N-terminal" evidence="5">
    <location>
        <begin position="5"/>
        <end position="134"/>
    </location>
</feature>
<dbReference type="GO" id="GO:0005198">
    <property type="term" value="F:structural molecule activity"/>
    <property type="evidence" value="ECO:0007669"/>
    <property type="project" value="UniProtKB-UniRule"/>
</dbReference>
<dbReference type="RefSeq" id="WP_070176189.1">
    <property type="nucleotide sequence ID" value="NZ_BMJR01000001.1"/>
</dbReference>